<comment type="caution">
    <text evidence="2">The sequence shown here is derived from an EMBL/GenBank/DDBJ whole genome shotgun (WGS) entry which is preliminary data.</text>
</comment>
<dbReference type="GO" id="GO:0005776">
    <property type="term" value="C:autophagosome"/>
    <property type="evidence" value="ECO:0007669"/>
    <property type="project" value="TreeGrafter"/>
</dbReference>
<gene>
    <name evidence="2" type="ORF">KI688_003454</name>
</gene>
<feature type="compositionally biased region" description="Low complexity" evidence="1">
    <location>
        <begin position="119"/>
        <end position="138"/>
    </location>
</feature>
<dbReference type="OrthoDB" id="10252077at2759"/>
<evidence type="ECO:0000256" key="1">
    <source>
        <dbReference type="SAM" id="MobiDB-lite"/>
    </source>
</evidence>
<dbReference type="GO" id="GO:0006897">
    <property type="term" value="P:endocytosis"/>
    <property type="evidence" value="ECO:0007669"/>
    <property type="project" value="TreeGrafter"/>
</dbReference>
<dbReference type="PANTHER" id="PTHR31855:SF2">
    <property type="entry name" value="GUANINE NUCLEOTIDE EXCHANGE FACTOR C9ORF72"/>
    <property type="match status" value="1"/>
</dbReference>
<dbReference type="GO" id="GO:0006914">
    <property type="term" value="P:autophagy"/>
    <property type="evidence" value="ECO:0007669"/>
    <property type="project" value="TreeGrafter"/>
</dbReference>
<feature type="compositionally biased region" description="Polar residues" evidence="1">
    <location>
        <begin position="30"/>
        <end position="40"/>
    </location>
</feature>
<name>A0A9P7XNG1_9FUNG</name>
<evidence type="ECO:0000313" key="2">
    <source>
        <dbReference type="EMBL" id="KAG9064266.1"/>
    </source>
</evidence>
<feature type="compositionally biased region" description="Polar residues" evidence="1">
    <location>
        <begin position="824"/>
        <end position="841"/>
    </location>
</feature>
<feature type="region of interest" description="Disordered" evidence="1">
    <location>
        <begin position="243"/>
        <end position="268"/>
    </location>
</feature>
<dbReference type="PROSITE" id="PS51835">
    <property type="entry name" value="DENN_C9ORF72"/>
    <property type="match status" value="1"/>
</dbReference>
<organism evidence="2 3">
    <name type="scientific">Linnemannia hyalina</name>
    <dbReference type="NCBI Taxonomy" id="64524"/>
    <lineage>
        <taxon>Eukaryota</taxon>
        <taxon>Fungi</taxon>
        <taxon>Fungi incertae sedis</taxon>
        <taxon>Mucoromycota</taxon>
        <taxon>Mortierellomycotina</taxon>
        <taxon>Mortierellomycetes</taxon>
        <taxon>Mortierellales</taxon>
        <taxon>Mortierellaceae</taxon>
        <taxon>Linnemannia</taxon>
    </lineage>
</organism>
<sequence>MSGHGEDAPGPPPTPASAHAHATTTPSVIPAQTNNNNTTPLIGPNRTPAPTPDSLPEHAPNSSNAITSTRGGTKDKTPQEIPPTTTTTTATATATATVTTPAPTAGPTLMDNRSPRSVSASNSTSSILGSASALSSRISPPPPLSLSPGYFSQVPTQSTTQLQLQVNTKSCSTSPPTLNLVPATPGPISANSKPLTIDLPTSNPSTLSKHKGQPVLPYLVTPKEEKSHGAIWGLWDHDDGIPSKSITKVTKSSKGPPSTSGSSKVVTSMGAEAGRKALLALQSVAAEEGAPISSGAPRKKASAQQLASKFTILAPPLSSTLSVASAPVSPHKERAIGALITGGSPATPFESVSLPATPTATENRSTCLPENGFFLAVMSVYWSNLVGPRIEQIWTPRVGCPDESTLNQLAKQILNGEVMRTTEKVESKMVVLQEEGLIAMSYLYTANPSMAETCSFSSTTLGITTGTLAMSTKFVLSFVVPLAYLQNFSGFFGVMSDHAPVLIEILRGLRSGLRLNVALDLFAEEHLVPFVEDVMTMEAVAMAIEGAKVSHIALGREGDQVFGREFLNRAITSHLQTNSSTVVVGNNITIMNMMINTLALFLSAEDRAKSCHARKQHRYLPDLFLQGIYTPSIGKQSNTSGTTIDAETGLPLRKSDRCNRLYHILSSPFPTTIVDTVRCKVEQTERFPKYTALRSEYQREQTKCVIDRSISRVTAWNASNQVGYLNLSSIPPQTFQNNTGSDAGGFWGAKRENSWTSVEWKGQKVVRPVQSAASMVENLVRCTVGLPIEMREGYVRQWRRGLVKRSMSLVKFVRKEGVHLAEQLEQQQRNPKQKSTSTDQDSALDEDPSQPATVQSAQEIFQQLGIDSSDLSIILGTAERILPSITEFVRVHLGVE</sequence>
<feature type="region of interest" description="Disordered" evidence="1">
    <location>
        <begin position="823"/>
        <end position="852"/>
    </location>
</feature>
<dbReference type="GO" id="GO:0005768">
    <property type="term" value="C:endosome"/>
    <property type="evidence" value="ECO:0007669"/>
    <property type="project" value="TreeGrafter"/>
</dbReference>
<evidence type="ECO:0000313" key="3">
    <source>
        <dbReference type="Proteomes" id="UP000707451"/>
    </source>
</evidence>
<dbReference type="PANTHER" id="PTHR31855">
    <property type="entry name" value="GUANINE NUCLEOTIDE EXCHANGE C9ORF72"/>
    <property type="match status" value="1"/>
</dbReference>
<feature type="compositionally biased region" description="Low complexity" evidence="1">
    <location>
        <begin position="16"/>
        <end position="27"/>
    </location>
</feature>
<accession>A0A9P7XNG1</accession>
<dbReference type="Proteomes" id="UP000707451">
    <property type="component" value="Unassembled WGS sequence"/>
</dbReference>
<feature type="region of interest" description="Disordered" evidence="1">
    <location>
        <begin position="1"/>
        <end position="152"/>
    </location>
</feature>
<proteinExistence type="predicted"/>
<dbReference type="AlphaFoldDB" id="A0A9P7XNG1"/>
<feature type="compositionally biased region" description="Low complexity" evidence="1">
    <location>
        <begin position="82"/>
        <end position="108"/>
    </location>
</feature>
<dbReference type="GO" id="GO:0005085">
    <property type="term" value="F:guanyl-nucleotide exchange factor activity"/>
    <property type="evidence" value="ECO:0007669"/>
    <property type="project" value="InterPro"/>
</dbReference>
<feature type="compositionally biased region" description="Polar residues" evidence="1">
    <location>
        <begin position="60"/>
        <end position="71"/>
    </location>
</feature>
<keyword evidence="3" id="KW-1185">Reference proteome</keyword>
<dbReference type="Pfam" id="PF15019">
    <property type="entry name" value="C9orf72-like"/>
    <property type="match status" value="1"/>
</dbReference>
<reference evidence="2" key="1">
    <citation type="submission" date="2021-06" db="EMBL/GenBank/DDBJ databases">
        <title>Genome Sequence of Mortierella hyaline Strain SCG-10, a Cold-Adapted, Nitrate-Reducing Fungus Isolated from Soil in Minnesota, USA.</title>
        <authorList>
            <person name="Aldossari N."/>
        </authorList>
    </citation>
    <scope>NUCLEOTIDE SEQUENCE</scope>
    <source>
        <strain evidence="2">SCG-10</strain>
    </source>
</reference>
<dbReference type="EMBL" id="JAHRHY010000014">
    <property type="protein sequence ID" value="KAG9064266.1"/>
    <property type="molecule type" value="Genomic_DNA"/>
</dbReference>
<protein>
    <submittedName>
        <fullName evidence="2">Uncharacterized protein</fullName>
    </submittedName>
</protein>
<dbReference type="InterPro" id="IPR027819">
    <property type="entry name" value="C9orf72"/>
</dbReference>